<feature type="region of interest" description="Disordered" evidence="3">
    <location>
        <begin position="151"/>
        <end position="182"/>
    </location>
</feature>
<feature type="region of interest" description="Disordered" evidence="3">
    <location>
        <begin position="82"/>
        <end position="119"/>
    </location>
</feature>
<evidence type="ECO:0000256" key="1">
    <source>
        <dbReference type="ARBA" id="ARBA00006800"/>
    </source>
</evidence>
<name>A0A1E4T6E3_9ASCO</name>
<reference evidence="5" key="1">
    <citation type="submission" date="2016-04" db="EMBL/GenBank/DDBJ databases">
        <title>Comparative genomics of biotechnologically important yeasts.</title>
        <authorList>
            <consortium name="DOE Joint Genome Institute"/>
            <person name="Riley R."/>
            <person name="Haridas S."/>
            <person name="Wolfe K.H."/>
            <person name="Lopes M.R."/>
            <person name="Hittinger C.T."/>
            <person name="Goker M."/>
            <person name="Salamov A."/>
            <person name="Wisecaver J."/>
            <person name="Long T.M."/>
            <person name="Aerts A.L."/>
            <person name="Barry K."/>
            <person name="Choi C."/>
            <person name="Clum A."/>
            <person name="Coughlan A.Y."/>
            <person name="Deshpande S."/>
            <person name="Douglass A.P."/>
            <person name="Hanson S.J."/>
            <person name="Klenk H.-P."/>
            <person name="Labutti K."/>
            <person name="Lapidus A."/>
            <person name="Lindquist E."/>
            <person name="Lipzen A."/>
            <person name="Meier-Kolthoff J.P."/>
            <person name="Ohm R.A."/>
            <person name="Otillar R.P."/>
            <person name="Pangilinan J."/>
            <person name="Peng Y."/>
            <person name="Rokas A."/>
            <person name="Rosa C.A."/>
            <person name="Scheuner C."/>
            <person name="Sibirny A.A."/>
            <person name="Slot J.C."/>
            <person name="Stielow J.B."/>
            <person name="Sun H."/>
            <person name="Kurtzman C.P."/>
            <person name="Blackwell M."/>
            <person name="Grigoriev I.V."/>
            <person name="Jeffries T.W."/>
        </authorList>
    </citation>
    <scope>NUCLEOTIDE SEQUENCE [LARGE SCALE GENOMIC DNA]</scope>
    <source>
        <strain evidence="5">NRRL YB-2248</strain>
    </source>
</reference>
<dbReference type="Pfam" id="PF08524">
    <property type="entry name" value="rRNA_processing"/>
    <property type="match status" value="1"/>
</dbReference>
<dbReference type="OrthoDB" id="2135053at2759"/>
<evidence type="ECO:0000256" key="2">
    <source>
        <dbReference type="ARBA" id="ARBA00018780"/>
    </source>
</evidence>
<comment type="similarity">
    <text evidence="1">Belongs to the FYV7 family.</text>
</comment>
<sequence>MAYEKGQSGDRKSKSFGGKPKGGSFDKRKKPFEYRKPFNPRMRVDKKYGREGKTDEIKKALTHRASLRKGYFKLLEKEGNPIEKKPIENPNMIPIRKDIGQTDDVSTTEKSTTYKKPERKPLTFQERMQIKKERKERIRLEAIEKTKAKIQEMKSNSIRRERQTRTLKDAKTRSGQPLMGPRINNLLDKIKLEVSNN</sequence>
<proteinExistence type="inferred from homology"/>
<evidence type="ECO:0000256" key="3">
    <source>
        <dbReference type="SAM" id="MobiDB-lite"/>
    </source>
</evidence>
<accession>A0A1E4T6E3</accession>
<dbReference type="STRING" id="983967.A0A1E4T6E3"/>
<dbReference type="AlphaFoldDB" id="A0A1E4T6E3"/>
<organism evidence="4 5">
    <name type="scientific">[Candida] arabinofermentans NRRL YB-2248</name>
    <dbReference type="NCBI Taxonomy" id="983967"/>
    <lineage>
        <taxon>Eukaryota</taxon>
        <taxon>Fungi</taxon>
        <taxon>Dikarya</taxon>
        <taxon>Ascomycota</taxon>
        <taxon>Saccharomycotina</taxon>
        <taxon>Pichiomycetes</taxon>
        <taxon>Pichiales</taxon>
        <taxon>Pichiaceae</taxon>
        <taxon>Ogataea</taxon>
        <taxon>Ogataea/Candida clade</taxon>
    </lineage>
</organism>
<dbReference type="InterPro" id="IPR013730">
    <property type="entry name" value="Fyv7/TAP26"/>
</dbReference>
<feature type="compositionally biased region" description="Basic and acidic residues" evidence="3">
    <location>
        <begin position="151"/>
        <end position="172"/>
    </location>
</feature>
<protein>
    <recommendedName>
        <fullName evidence="2">rRNA-processing protein FYV7</fullName>
    </recommendedName>
</protein>
<dbReference type="EMBL" id="KV453848">
    <property type="protein sequence ID" value="ODV87337.1"/>
    <property type="molecule type" value="Genomic_DNA"/>
</dbReference>
<dbReference type="Proteomes" id="UP000094801">
    <property type="component" value="Unassembled WGS sequence"/>
</dbReference>
<evidence type="ECO:0000313" key="4">
    <source>
        <dbReference type="EMBL" id="ODV87337.1"/>
    </source>
</evidence>
<feature type="compositionally biased region" description="Basic and acidic residues" evidence="3">
    <location>
        <begin position="31"/>
        <end position="57"/>
    </location>
</feature>
<gene>
    <name evidence="4" type="ORF">CANARDRAFT_26742</name>
</gene>
<evidence type="ECO:0000313" key="5">
    <source>
        <dbReference type="Proteomes" id="UP000094801"/>
    </source>
</evidence>
<keyword evidence="5" id="KW-1185">Reference proteome</keyword>
<feature type="region of interest" description="Disordered" evidence="3">
    <location>
        <begin position="1"/>
        <end position="57"/>
    </location>
</feature>